<accession>A0A4R1HLG7</accession>
<dbReference type="PROSITE" id="PS51371">
    <property type="entry name" value="CBS"/>
    <property type="match status" value="2"/>
</dbReference>
<dbReference type="InterPro" id="IPR000644">
    <property type="entry name" value="CBS_dom"/>
</dbReference>
<evidence type="ECO:0000256" key="10">
    <source>
        <dbReference type="PROSITE-ProRule" id="PRU00703"/>
    </source>
</evidence>
<dbReference type="Pfam" id="PF00654">
    <property type="entry name" value="Voltage_CLC"/>
    <property type="match status" value="1"/>
</dbReference>
<dbReference type="PANTHER" id="PTHR43427:SF6">
    <property type="entry name" value="CHLORIDE CHANNEL PROTEIN CLC-E"/>
    <property type="match status" value="1"/>
</dbReference>
<keyword evidence="6 11" id="KW-0472">Membrane</keyword>
<evidence type="ECO:0000256" key="9">
    <source>
        <dbReference type="ARBA" id="ARBA00023303"/>
    </source>
</evidence>
<dbReference type="PRINTS" id="PR00762">
    <property type="entry name" value="CLCHANNEL"/>
</dbReference>
<dbReference type="CDD" id="cd02205">
    <property type="entry name" value="CBS_pair_SF"/>
    <property type="match status" value="1"/>
</dbReference>
<feature type="transmembrane region" description="Helical" evidence="11">
    <location>
        <begin position="302"/>
        <end position="321"/>
    </location>
</feature>
<evidence type="ECO:0000256" key="2">
    <source>
        <dbReference type="ARBA" id="ARBA00022448"/>
    </source>
</evidence>
<feature type="transmembrane region" description="Helical" evidence="11">
    <location>
        <begin position="424"/>
        <end position="444"/>
    </location>
</feature>
<dbReference type="InterPro" id="IPR050368">
    <property type="entry name" value="ClC-type_chloride_channel"/>
</dbReference>
<evidence type="ECO:0000256" key="11">
    <source>
        <dbReference type="SAM" id="Phobius"/>
    </source>
</evidence>
<dbReference type="Gene3D" id="1.10.3080.10">
    <property type="entry name" value="Clc chloride channel"/>
    <property type="match status" value="1"/>
</dbReference>
<organism evidence="13 14">
    <name type="scientific">Pseudonocardia endophytica</name>
    <dbReference type="NCBI Taxonomy" id="401976"/>
    <lineage>
        <taxon>Bacteria</taxon>
        <taxon>Bacillati</taxon>
        <taxon>Actinomycetota</taxon>
        <taxon>Actinomycetes</taxon>
        <taxon>Pseudonocardiales</taxon>
        <taxon>Pseudonocardiaceae</taxon>
        <taxon>Pseudonocardia</taxon>
    </lineage>
</organism>
<dbReference type="EMBL" id="SMFZ01000002">
    <property type="protein sequence ID" value="TCK21345.1"/>
    <property type="molecule type" value="Genomic_DNA"/>
</dbReference>
<gene>
    <name evidence="13" type="ORF">EV378_5326</name>
</gene>
<keyword evidence="7" id="KW-0869">Chloride channel</keyword>
<dbReference type="PANTHER" id="PTHR43427">
    <property type="entry name" value="CHLORIDE CHANNEL PROTEIN CLC-E"/>
    <property type="match status" value="1"/>
</dbReference>
<feature type="transmembrane region" description="Helical" evidence="11">
    <location>
        <begin position="39"/>
        <end position="68"/>
    </location>
</feature>
<dbReference type="GO" id="GO:0034707">
    <property type="term" value="C:chloride channel complex"/>
    <property type="evidence" value="ECO:0007669"/>
    <property type="project" value="UniProtKB-KW"/>
</dbReference>
<feature type="transmembrane region" description="Helical" evidence="11">
    <location>
        <begin position="88"/>
        <end position="109"/>
    </location>
</feature>
<keyword evidence="8" id="KW-0868">Chloride</keyword>
<keyword evidence="14" id="KW-1185">Reference proteome</keyword>
<dbReference type="AlphaFoldDB" id="A0A4R1HLG7"/>
<dbReference type="InterPro" id="IPR014743">
    <property type="entry name" value="Cl-channel_core"/>
</dbReference>
<dbReference type="SUPFAM" id="SSF81340">
    <property type="entry name" value="Clc chloride channel"/>
    <property type="match status" value="1"/>
</dbReference>
<feature type="transmembrane region" description="Helical" evidence="11">
    <location>
        <begin position="396"/>
        <end position="418"/>
    </location>
</feature>
<proteinExistence type="predicted"/>
<keyword evidence="2" id="KW-0813">Transport</keyword>
<evidence type="ECO:0000256" key="4">
    <source>
        <dbReference type="ARBA" id="ARBA00022989"/>
    </source>
</evidence>
<dbReference type="InterPro" id="IPR046342">
    <property type="entry name" value="CBS_dom_sf"/>
</dbReference>
<sequence>MTGTSEQSARRPAAGSVRGALLDAPRRLHGWLVGSQSGLVGLALIIGVGAGLGAVVFRYLILGITWLVTGREDYSDAGRVASSHLPALGPWFLLLVPVVGGLIYGPLVYRFAPEARGHGVPEVMVAVARNGGRIPARVAAVKSLASGLCIGTGGSVGREGPIVQIGSALGSSIGQWLRVPDHRLRLMVACGAAGGISATFNAPIAGVFFGLEVILRRFSAEAFGIVVLSSVTANVVARSIVGEDHILHLPAFGLGSPVELPLYGLLGLLAGIAGWGFARVLYRIEDLCDAVWRGPEWLRPGVGGLLLGGLLLALPQMYGVGYPVLEDGISGEYAVGFLVVLMLGKMVATSLTIGIGGSGGVFAPSLFIGGMLGTAFGVAANAVFPGLDLSPGAFGLVGMAAVFAAASHAPIAAVLIVFELTGQYSIILPLMASVVLATGLSHLVSRDTIYTLKLIRRGIDIDADRRADHDLSGLTVAGAMRAAPRTVRSSAPMGDAALALAEAHYGAIPVCDDDDRYAGALVATEIGPESIGDGSGTTGTAGDCARSLPVLLADQPLHDVTVLVSDHEATGLPVLDRTGGGVLLGWIDHRDVLAAYHRAASPAPTG</sequence>
<evidence type="ECO:0000313" key="14">
    <source>
        <dbReference type="Proteomes" id="UP000295560"/>
    </source>
</evidence>
<reference evidence="13 14" key="1">
    <citation type="submission" date="2019-03" db="EMBL/GenBank/DDBJ databases">
        <title>Sequencing the genomes of 1000 actinobacteria strains.</title>
        <authorList>
            <person name="Klenk H.-P."/>
        </authorList>
    </citation>
    <scope>NUCLEOTIDE SEQUENCE [LARGE SCALE GENOMIC DNA]</scope>
    <source>
        <strain evidence="13 14">DSM 44969</strain>
    </source>
</reference>
<protein>
    <submittedName>
        <fullName evidence="13">CIC family chloride channel protein</fullName>
    </submittedName>
</protein>
<evidence type="ECO:0000256" key="5">
    <source>
        <dbReference type="ARBA" id="ARBA00023065"/>
    </source>
</evidence>
<keyword evidence="5" id="KW-0406">Ion transport</keyword>
<feature type="domain" description="CBS" evidence="12">
    <location>
        <begin position="544"/>
        <end position="605"/>
    </location>
</feature>
<feature type="transmembrane region" description="Helical" evidence="11">
    <location>
        <begin position="186"/>
        <end position="210"/>
    </location>
</feature>
<feature type="transmembrane region" description="Helical" evidence="11">
    <location>
        <begin position="222"/>
        <end position="241"/>
    </location>
</feature>
<evidence type="ECO:0000256" key="3">
    <source>
        <dbReference type="ARBA" id="ARBA00022692"/>
    </source>
</evidence>
<evidence type="ECO:0000313" key="13">
    <source>
        <dbReference type="EMBL" id="TCK21345.1"/>
    </source>
</evidence>
<evidence type="ECO:0000256" key="1">
    <source>
        <dbReference type="ARBA" id="ARBA00004141"/>
    </source>
</evidence>
<keyword evidence="9" id="KW-0407">Ion channel</keyword>
<keyword evidence="4 11" id="KW-1133">Transmembrane helix</keyword>
<dbReference type="CDD" id="cd00400">
    <property type="entry name" value="Voltage_gated_ClC"/>
    <property type="match status" value="1"/>
</dbReference>
<dbReference type="GO" id="GO:0005254">
    <property type="term" value="F:chloride channel activity"/>
    <property type="evidence" value="ECO:0007669"/>
    <property type="project" value="UniProtKB-KW"/>
</dbReference>
<evidence type="ECO:0000256" key="7">
    <source>
        <dbReference type="ARBA" id="ARBA00023173"/>
    </source>
</evidence>
<feature type="domain" description="CBS" evidence="12">
    <location>
        <begin position="480"/>
        <end position="538"/>
    </location>
</feature>
<dbReference type="Proteomes" id="UP000295560">
    <property type="component" value="Unassembled WGS sequence"/>
</dbReference>
<keyword evidence="10" id="KW-0129">CBS domain</keyword>
<dbReference type="Pfam" id="PF00571">
    <property type="entry name" value="CBS"/>
    <property type="match status" value="2"/>
</dbReference>
<evidence type="ECO:0000256" key="8">
    <source>
        <dbReference type="ARBA" id="ARBA00023214"/>
    </source>
</evidence>
<keyword evidence="3 11" id="KW-0812">Transmembrane</keyword>
<comment type="subcellular location">
    <subcellularLocation>
        <location evidence="1">Membrane</location>
        <topology evidence="1">Multi-pass membrane protein</topology>
    </subcellularLocation>
</comment>
<evidence type="ECO:0000256" key="6">
    <source>
        <dbReference type="ARBA" id="ARBA00023136"/>
    </source>
</evidence>
<feature type="transmembrane region" description="Helical" evidence="11">
    <location>
        <begin position="262"/>
        <end position="282"/>
    </location>
</feature>
<dbReference type="FunFam" id="1.10.3080.10:FF:000018">
    <property type="entry name" value="Chloride transporter, ClC family"/>
    <property type="match status" value="1"/>
</dbReference>
<dbReference type="SUPFAM" id="SSF54631">
    <property type="entry name" value="CBS-domain pair"/>
    <property type="match status" value="1"/>
</dbReference>
<name>A0A4R1HLG7_PSEEN</name>
<comment type="caution">
    <text evidence="13">The sequence shown here is derived from an EMBL/GenBank/DDBJ whole genome shotgun (WGS) entry which is preliminary data.</text>
</comment>
<evidence type="ECO:0000259" key="12">
    <source>
        <dbReference type="PROSITE" id="PS51371"/>
    </source>
</evidence>
<feature type="transmembrane region" description="Helical" evidence="11">
    <location>
        <begin position="361"/>
        <end position="384"/>
    </location>
</feature>
<dbReference type="Gene3D" id="3.10.580.10">
    <property type="entry name" value="CBS-domain"/>
    <property type="match status" value="1"/>
</dbReference>
<feature type="transmembrane region" description="Helical" evidence="11">
    <location>
        <begin position="333"/>
        <end position="355"/>
    </location>
</feature>
<dbReference type="RefSeq" id="WP_341540455.1">
    <property type="nucleotide sequence ID" value="NZ_SMFZ01000002.1"/>
</dbReference>
<dbReference type="InterPro" id="IPR001807">
    <property type="entry name" value="ClC"/>
</dbReference>